<dbReference type="GO" id="GO:0003777">
    <property type="term" value="F:microtubule motor activity"/>
    <property type="evidence" value="ECO:0007669"/>
    <property type="project" value="InterPro"/>
</dbReference>
<dbReference type="PROSITE" id="PS00411">
    <property type="entry name" value="KINESIN_MOTOR_1"/>
    <property type="match status" value="1"/>
</dbReference>
<organism evidence="18 19">
    <name type="scientific">Menidia menidia</name>
    <name type="common">Atlantic silverside</name>
    <dbReference type="NCBI Taxonomy" id="238744"/>
    <lineage>
        <taxon>Eukaryota</taxon>
        <taxon>Metazoa</taxon>
        <taxon>Chordata</taxon>
        <taxon>Craniata</taxon>
        <taxon>Vertebrata</taxon>
        <taxon>Euteleostomi</taxon>
        <taxon>Actinopterygii</taxon>
        <taxon>Neopterygii</taxon>
        <taxon>Teleostei</taxon>
        <taxon>Neoteleostei</taxon>
        <taxon>Acanthomorphata</taxon>
        <taxon>Ovalentaria</taxon>
        <taxon>Atherinomorphae</taxon>
        <taxon>Atheriniformes</taxon>
        <taxon>Atherinopsidae</taxon>
        <taxon>Menidiinae</taxon>
        <taxon>Menidia</taxon>
    </lineage>
</organism>
<evidence type="ECO:0000256" key="8">
    <source>
        <dbReference type="ARBA" id="ARBA00022989"/>
    </source>
</evidence>
<keyword evidence="9 16" id="KW-0472">Membrane</keyword>
<dbReference type="Gene3D" id="1.10.150.280">
    <property type="entry name" value="AF1531-like domain"/>
    <property type="match status" value="1"/>
</dbReference>
<feature type="compositionally biased region" description="Basic and acidic residues" evidence="15">
    <location>
        <begin position="375"/>
        <end position="388"/>
    </location>
</feature>
<accession>A0A8S4B315</accession>
<evidence type="ECO:0000256" key="16">
    <source>
        <dbReference type="SAM" id="Phobius"/>
    </source>
</evidence>
<evidence type="ECO:0000256" key="14">
    <source>
        <dbReference type="SAM" id="Coils"/>
    </source>
</evidence>
<dbReference type="GO" id="GO:0007018">
    <property type="term" value="P:microtubule-based movement"/>
    <property type="evidence" value="ECO:0007669"/>
    <property type="project" value="InterPro"/>
</dbReference>
<feature type="region of interest" description="Disordered" evidence="15">
    <location>
        <begin position="459"/>
        <end position="490"/>
    </location>
</feature>
<dbReference type="SUPFAM" id="SSF47781">
    <property type="entry name" value="RuvA domain 2-like"/>
    <property type="match status" value="1"/>
</dbReference>
<evidence type="ECO:0000256" key="12">
    <source>
        <dbReference type="PROSITE-ProRule" id="PRU00283"/>
    </source>
</evidence>
<keyword evidence="8 16" id="KW-1133">Transmembrane helix</keyword>
<dbReference type="InterPro" id="IPR027417">
    <property type="entry name" value="P-loop_NTPase"/>
</dbReference>
<keyword evidence="7 12" id="KW-0067">ATP-binding</keyword>
<dbReference type="GO" id="GO:0007052">
    <property type="term" value="P:mitotic spindle organization"/>
    <property type="evidence" value="ECO:0007669"/>
    <property type="project" value="TreeGrafter"/>
</dbReference>
<evidence type="ECO:0000313" key="18">
    <source>
        <dbReference type="EMBL" id="CAG5907060.1"/>
    </source>
</evidence>
<dbReference type="InterPro" id="IPR027640">
    <property type="entry name" value="Kinesin-like_fam"/>
</dbReference>
<keyword evidence="4 16" id="KW-0812">Transmembrane</keyword>
<dbReference type="AlphaFoldDB" id="A0A8S4B315"/>
<dbReference type="GO" id="GO:0005524">
    <property type="term" value="F:ATP binding"/>
    <property type="evidence" value="ECO:0007669"/>
    <property type="project" value="UniProtKB-UniRule"/>
</dbReference>
<feature type="region of interest" description="Disordered" evidence="15">
    <location>
        <begin position="358"/>
        <end position="403"/>
    </location>
</feature>
<dbReference type="PANTHER" id="PTHR47969:SF9">
    <property type="entry name" value="KINESIN-LIKE PROTEIN"/>
    <property type="match status" value="1"/>
</dbReference>
<feature type="transmembrane region" description="Helical" evidence="16">
    <location>
        <begin position="890"/>
        <end position="915"/>
    </location>
</feature>
<evidence type="ECO:0000256" key="6">
    <source>
        <dbReference type="ARBA" id="ARBA00022741"/>
    </source>
</evidence>
<evidence type="ECO:0000256" key="3">
    <source>
        <dbReference type="ARBA" id="ARBA00006843"/>
    </source>
</evidence>
<evidence type="ECO:0000256" key="4">
    <source>
        <dbReference type="ARBA" id="ARBA00022692"/>
    </source>
</evidence>
<comment type="subcellular location">
    <subcellularLocation>
        <location evidence="1">Cytoplasm</location>
        <location evidence="1">Cytoskeleton</location>
    </subcellularLocation>
    <subcellularLocation>
        <location evidence="2">Membrane</location>
    </subcellularLocation>
</comment>
<dbReference type="CDD" id="cd01376">
    <property type="entry name" value="KISc_KID_like"/>
    <property type="match status" value="1"/>
</dbReference>
<dbReference type="InterPro" id="IPR010994">
    <property type="entry name" value="RuvA_2-like"/>
</dbReference>
<evidence type="ECO:0000256" key="7">
    <source>
        <dbReference type="ARBA" id="ARBA00022840"/>
    </source>
</evidence>
<dbReference type="PRINTS" id="PR00380">
    <property type="entry name" value="KINESINHEAVY"/>
</dbReference>
<gene>
    <name evidence="18" type="ORF">MMEN_LOCUS9610</name>
</gene>
<dbReference type="PANTHER" id="PTHR47969">
    <property type="entry name" value="CHROMOSOME-ASSOCIATED KINESIN KIF4A-RELATED"/>
    <property type="match status" value="1"/>
</dbReference>
<evidence type="ECO:0000256" key="5">
    <source>
        <dbReference type="ARBA" id="ARBA00022701"/>
    </source>
</evidence>
<keyword evidence="19" id="KW-1185">Reference proteome</keyword>
<feature type="domain" description="Kinesin motor" evidence="17">
    <location>
        <begin position="17"/>
        <end position="342"/>
    </location>
</feature>
<keyword evidence="11" id="KW-0963">Cytoplasm</keyword>
<dbReference type="GO" id="GO:0005874">
    <property type="term" value="C:microtubule"/>
    <property type="evidence" value="ECO:0007669"/>
    <property type="project" value="UniProtKB-KW"/>
</dbReference>
<evidence type="ECO:0000256" key="13">
    <source>
        <dbReference type="RuleBase" id="RU000394"/>
    </source>
</evidence>
<feature type="coiled-coil region" evidence="14">
    <location>
        <begin position="424"/>
        <end position="458"/>
    </location>
</feature>
<reference evidence="18" key="1">
    <citation type="submission" date="2021-05" db="EMBL/GenBank/DDBJ databases">
        <authorList>
            <person name="Tigano A."/>
        </authorList>
    </citation>
    <scope>NUCLEOTIDE SEQUENCE</scope>
</reference>
<feature type="compositionally biased region" description="Polar residues" evidence="15">
    <location>
        <begin position="472"/>
        <end position="485"/>
    </location>
</feature>
<dbReference type="EMBL" id="CAJRST010010001">
    <property type="protein sequence ID" value="CAG5907060.1"/>
    <property type="molecule type" value="Genomic_DNA"/>
</dbReference>
<keyword evidence="10 12" id="KW-0505">Motor protein</keyword>
<feature type="transmembrane region" description="Helical" evidence="16">
    <location>
        <begin position="846"/>
        <end position="870"/>
    </location>
</feature>
<evidence type="ECO:0000256" key="1">
    <source>
        <dbReference type="ARBA" id="ARBA00004245"/>
    </source>
</evidence>
<dbReference type="Proteomes" id="UP000677803">
    <property type="component" value="Unassembled WGS sequence"/>
</dbReference>
<keyword evidence="14" id="KW-0175">Coiled coil</keyword>
<comment type="caution">
    <text evidence="18">The sequence shown here is derived from an EMBL/GenBank/DDBJ whole genome shotgun (WGS) entry which is preliminary data.</text>
</comment>
<dbReference type="SUPFAM" id="SSF52540">
    <property type="entry name" value="P-loop containing nucleoside triphosphate hydrolases"/>
    <property type="match status" value="1"/>
</dbReference>
<dbReference type="GO" id="GO:0005875">
    <property type="term" value="C:microtubule associated complex"/>
    <property type="evidence" value="ECO:0007669"/>
    <property type="project" value="TreeGrafter"/>
</dbReference>
<dbReference type="PROSITE" id="PS50067">
    <property type="entry name" value="KINESIN_MOTOR_2"/>
    <property type="match status" value="1"/>
</dbReference>
<dbReference type="Gene3D" id="3.40.850.10">
    <property type="entry name" value="Kinesin motor domain"/>
    <property type="match status" value="1"/>
</dbReference>
<feature type="binding site" evidence="12">
    <location>
        <begin position="101"/>
        <end position="108"/>
    </location>
    <ligand>
        <name>ATP</name>
        <dbReference type="ChEBI" id="CHEBI:30616"/>
    </ligand>
</feature>
<sequence length="919" mass="101640">MAQRVPASDGGSKKTSRIRVAVRLRPYMVKEDEKAEGPCVRGIDSQNLEIINWRNATETVKYHFDVFHGEQTTQKEVFLSSVKPILPHILKGENASVFAYGPTGAGKTHTMLGSAEQPGVIPRAVREVFNLVNAKDEDEGWDYKIGMSYLEIYNEKVLDLLLPNSQDLPIREDKDKNILIPGLTHTTITSFADFDKHFVPATLNRTTASTKLNQRSSRSHAILLIKVVRTQKTLPFRQQTGKLYLVDLAGSEDNRRTGNQGIRLKESGAINLSLFTLSKVVDSLNSGTSIRVPYRDSKLTRLLQDSLGGSAHSVMITNIAPEYKFYFDTFSALNFAAKSKLIVNKPFTRETVAMPMLPVKRAREERGSGGPGAEPTKKKQKDEKRPEQDGSSPSAHHHSLSEPSVMERLIALEKLMMSCQDKDRQSVLKDVAQSRREIQELKEKQREFENKAMLLSQLAEGKSSETEEPVFRNNSAPLQRKQSNAAKPKKQQAVVQPLQVSQVQPLQQLAVIKKQSVCVKKREKKLSDLVEPPDGKENSEISWESQLDTSVLEVSRQKILHILNSGCLKELKGLQQIGDKKAKLILGWREIHGHFTKLEDLTRVEGMTEKRFSTFMKRVVCWISLFPLHTPPPCLILPVLPESPSLPAHCAQPGQPATPTATVSHSHSRIRSNVDEVFAARHTGLDNKQKLHFGVTMAANMMEAPTVWQEEEQPSLLNQEGSLSGQASVPVPCPPVTGEELLDSGGSPTGARSPCSKSRGELVIVINEKLKNSNGIHSVPAESLSPVISSPPRRQHSISYPHHGKTRKGSRASSIGYTAFSPRPSISRHSSIATNPPLDRSKVKDYLLLSVLACFCPVWPINIVGFVYSIMSKNSLEQGNLDGAVRLGRVAKMLSVVSLVGGTIIIIACIVNLAINVKT</sequence>
<proteinExistence type="inferred from homology"/>
<dbReference type="Pfam" id="PF12836">
    <property type="entry name" value="HHH_3"/>
    <property type="match status" value="1"/>
</dbReference>
<keyword evidence="5 13" id="KW-0493">Microtubule</keyword>
<dbReference type="InterPro" id="IPR007593">
    <property type="entry name" value="CD225/Dispanin_fam"/>
</dbReference>
<protein>
    <recommendedName>
        <fullName evidence="13">Kinesin-like protein</fullName>
    </recommendedName>
</protein>
<dbReference type="GO" id="GO:0008017">
    <property type="term" value="F:microtubule binding"/>
    <property type="evidence" value="ECO:0007669"/>
    <property type="project" value="InterPro"/>
</dbReference>
<dbReference type="SMART" id="SM00129">
    <property type="entry name" value="KISc"/>
    <property type="match status" value="1"/>
</dbReference>
<evidence type="ECO:0000313" key="19">
    <source>
        <dbReference type="Proteomes" id="UP000677803"/>
    </source>
</evidence>
<name>A0A8S4B315_9TELE</name>
<evidence type="ECO:0000259" key="17">
    <source>
        <dbReference type="PROSITE" id="PS50067"/>
    </source>
</evidence>
<dbReference type="Pfam" id="PF00225">
    <property type="entry name" value="Kinesin"/>
    <property type="match status" value="1"/>
</dbReference>
<dbReference type="FunFam" id="3.40.850.10:FF:000043">
    <property type="entry name" value="Kinesin-like protein"/>
    <property type="match status" value="1"/>
</dbReference>
<evidence type="ECO:0000256" key="15">
    <source>
        <dbReference type="SAM" id="MobiDB-lite"/>
    </source>
</evidence>
<dbReference type="InterPro" id="IPR019821">
    <property type="entry name" value="Kinesin_motor_CS"/>
</dbReference>
<comment type="similarity">
    <text evidence="12 13">Belongs to the TRAFAC class myosin-kinesin ATPase superfamily. Kinesin family.</text>
</comment>
<keyword evidence="11" id="KW-0206">Cytoskeleton</keyword>
<keyword evidence="6 12" id="KW-0547">Nucleotide-binding</keyword>
<comment type="similarity">
    <text evidence="3">Belongs to the CD225/Dispanin family.</text>
</comment>
<feature type="region of interest" description="Disordered" evidence="15">
    <location>
        <begin position="782"/>
        <end position="813"/>
    </location>
</feature>
<dbReference type="GO" id="GO:0051231">
    <property type="term" value="P:spindle elongation"/>
    <property type="evidence" value="ECO:0007669"/>
    <property type="project" value="TreeGrafter"/>
</dbReference>
<evidence type="ECO:0000256" key="9">
    <source>
        <dbReference type="ARBA" id="ARBA00023136"/>
    </source>
</evidence>
<evidence type="ECO:0000256" key="11">
    <source>
        <dbReference type="ARBA" id="ARBA00023212"/>
    </source>
</evidence>
<dbReference type="GO" id="GO:0016020">
    <property type="term" value="C:membrane"/>
    <property type="evidence" value="ECO:0007669"/>
    <property type="project" value="UniProtKB-SubCell"/>
</dbReference>
<dbReference type="OrthoDB" id="3176171at2759"/>
<dbReference type="Pfam" id="PF04505">
    <property type="entry name" value="CD225"/>
    <property type="match status" value="1"/>
</dbReference>
<dbReference type="InterPro" id="IPR001752">
    <property type="entry name" value="Kinesin_motor_dom"/>
</dbReference>
<dbReference type="InterPro" id="IPR036961">
    <property type="entry name" value="Kinesin_motor_dom_sf"/>
</dbReference>
<evidence type="ECO:0000256" key="10">
    <source>
        <dbReference type="ARBA" id="ARBA00023175"/>
    </source>
</evidence>
<evidence type="ECO:0000256" key="2">
    <source>
        <dbReference type="ARBA" id="ARBA00004370"/>
    </source>
</evidence>